<organism evidence="3 4">
    <name type="scientific">Agrilus planipennis</name>
    <name type="common">Emerald ash borer</name>
    <name type="synonym">Agrilus marcopoli</name>
    <dbReference type="NCBI Taxonomy" id="224129"/>
    <lineage>
        <taxon>Eukaryota</taxon>
        <taxon>Metazoa</taxon>
        <taxon>Ecdysozoa</taxon>
        <taxon>Arthropoda</taxon>
        <taxon>Hexapoda</taxon>
        <taxon>Insecta</taxon>
        <taxon>Pterygota</taxon>
        <taxon>Neoptera</taxon>
        <taxon>Endopterygota</taxon>
        <taxon>Coleoptera</taxon>
        <taxon>Polyphaga</taxon>
        <taxon>Elateriformia</taxon>
        <taxon>Buprestoidea</taxon>
        <taxon>Buprestidae</taxon>
        <taxon>Agrilinae</taxon>
        <taxon>Agrilus</taxon>
    </lineage>
</organism>
<keyword evidence="3" id="KW-1185">Reference proteome</keyword>
<dbReference type="OrthoDB" id="185373at2759"/>
<dbReference type="GeneID" id="108738049"/>
<dbReference type="RefSeq" id="XP_018326773.1">
    <property type="nucleotide sequence ID" value="XM_018471271.1"/>
</dbReference>
<accession>A0A1W4X312</accession>
<dbReference type="Pfam" id="PF13041">
    <property type="entry name" value="PPR_2"/>
    <property type="match status" value="1"/>
</dbReference>
<dbReference type="CTD" id="35100"/>
<dbReference type="InterPro" id="IPR011990">
    <property type="entry name" value="TPR-like_helical_dom_sf"/>
</dbReference>
<evidence type="ECO:0000313" key="3">
    <source>
        <dbReference type="Proteomes" id="UP000192223"/>
    </source>
</evidence>
<evidence type="ECO:0000256" key="2">
    <source>
        <dbReference type="SAM" id="MobiDB-lite"/>
    </source>
</evidence>
<proteinExistence type="predicted"/>
<dbReference type="PANTHER" id="PTHR46669:SF1">
    <property type="entry name" value="LEUCINE-RICH PPR MOTIF-CONTAINING PROTEIN, MITOCHONDRIAL"/>
    <property type="match status" value="1"/>
</dbReference>
<gene>
    <name evidence="4 5" type="primary">LOC108738049</name>
</gene>
<dbReference type="NCBIfam" id="TIGR00756">
    <property type="entry name" value="PPR"/>
    <property type="match status" value="1"/>
</dbReference>
<dbReference type="Pfam" id="PF13812">
    <property type="entry name" value="PPR_3"/>
    <property type="match status" value="1"/>
</dbReference>
<dbReference type="STRING" id="224129.A0A1W4X312"/>
<dbReference type="Proteomes" id="UP000192223">
    <property type="component" value="Unplaced"/>
</dbReference>
<feature type="repeat" description="PPR" evidence="1">
    <location>
        <begin position="208"/>
        <end position="242"/>
    </location>
</feature>
<dbReference type="InterPro" id="IPR033490">
    <property type="entry name" value="LRP130"/>
</dbReference>
<evidence type="ECO:0000256" key="1">
    <source>
        <dbReference type="PROSITE-ProRule" id="PRU00708"/>
    </source>
</evidence>
<dbReference type="InterPro" id="IPR002885">
    <property type="entry name" value="PPR_rpt"/>
</dbReference>
<reference evidence="4 5" key="1">
    <citation type="submission" date="2025-04" db="UniProtKB">
        <authorList>
            <consortium name="RefSeq"/>
        </authorList>
    </citation>
    <scope>IDENTIFICATION</scope>
    <source>
        <tissue evidence="4 5">Entire body</tissue>
    </source>
</reference>
<dbReference type="KEGG" id="apln:108738049"/>
<feature type="repeat" description="PPR" evidence="1">
    <location>
        <begin position="138"/>
        <end position="172"/>
    </location>
</feature>
<dbReference type="Gene3D" id="1.25.40.10">
    <property type="entry name" value="Tetratricopeptide repeat domain"/>
    <property type="match status" value="3"/>
</dbReference>
<dbReference type="PROSITE" id="PS51375">
    <property type="entry name" value="PPR"/>
    <property type="match status" value="4"/>
</dbReference>
<dbReference type="Pfam" id="PF01535">
    <property type="entry name" value="PPR"/>
    <property type="match status" value="3"/>
</dbReference>
<feature type="compositionally biased region" description="Low complexity" evidence="2">
    <location>
        <begin position="1342"/>
        <end position="1352"/>
    </location>
</feature>
<feature type="repeat" description="PPR" evidence="1">
    <location>
        <begin position="173"/>
        <end position="207"/>
    </location>
</feature>
<name>A0A1W4X312_AGRPL</name>
<dbReference type="PANTHER" id="PTHR46669">
    <property type="entry name" value="LEUCINE-RICH PPR MOTIF-CONTAINING PROTEIN, MITOCHONDRIAL"/>
    <property type="match status" value="1"/>
</dbReference>
<sequence length="1362" mass="155100">MSCILRSSKFARYIAGFARHVVINPPREFDYNVLGSNHCICQSLPRSLATQATVQHDSSLEYGLRKIDQGVRRTGRISRQDIEDILEELRNSRTATTSQSLLVIRCCGNLVPEELPETRTKLVQEIWQTLQKLNIPVDVSHYNALLRVYLENEYSFSPTEFLSEMESKGIEPNRVTYQRLIARYCQLGDIEGATRILEFMREKQLPVNESVFNALIMGHAQAGDMESAHGILAVMTQAGLEPTEDTYTTLLCGYAKAGDIGAIKKVLDECESKEIFLLDKDLLEVIYSLAISDHKDHVPFILEKTRKAIGYNQDAINTILRLINKDQDDVALMILKTMSRNTRADGTLQTTGNFIIKQLVKIGRSPEKIIEICNWLQNENLNDRGLHVAAETALQLTNEKIAYPILKEMKDKGMDIRPHYFWPLLVAKASDPTGDEIINVLQEMNKFNVSATYETIKDYVIPNLKCKSSEIISKLRQANISVGSSACNLVHSLLLRNDIDEAAIIASRVDAYYHPNIIKRPLTNAFYNTKDVNSYVNLLRHVYENLERRDTVLHEDEQTKPSLDKNEVIGSFILDLSNNRIVFPEIIEDVLKGIAEQGLSISNTVAEKIQDKLGENMNDNISKLLDRLTSGELVPAPLIRKPPSYVPSHKMNVLQLERLVENLKAKNQECLGQKRQLLTLYCRAKELEKAENLLPEMEAEGFQYSCGTHAQMIDLYCYHDKLDKALEHYEKFKEFNDEHLDNSKTLRLANLLIRNDHFDEGIALLESQKKEQSNENEYGYNTLCFRTLNYLAEQGKVKELQILFDTLFKNGYLDVNNMILGPLIKVHLINNDIQSALDKFEECCNRFKATPWKNELTCRLIQAEDAEKLQKLTDLSTSVHGEINSLYDLVFAFVECGRIRQARKILETPGLQSRTHKINNACQRYREEGLIKPLEGLKEATKDLNHINRTDIYHQLLLSYIKQNNVEKAQGLWMQMQEEDMAPTDQFLYKLGTFLKANNVPVPFTIPNNSLAEETTANERSTVKILKRVPPQKTENSNYWTAIKNGDLDRALLISKQKLQSFSTNDVSMLIEALVQKDRLSEATQLTLNLLDNNSKPVLRVFRFFLNKLSQKGDIETLQTISAKLNSDLKKLVSFDNRVCHAYLVAGKAAEYLDSLETELDQATDADLNAVAEKFPRGGAIGILEKCPELVDRFEKLAIKYAERGIVAPMNVLWSYYFTEQNKAKAEEIWNKYLQDSPRIMFQRVIQHARDSKDEIIAEKLIRHLKTAQVTEGALGNAYSCLLDILVAKEKNNEVVTTFEECLKDVHIENLNRTAVLRVKEVYTKLGRPFNYIIPAKKAIKSSSSSSNSSDSTSDEVEVKTN</sequence>
<dbReference type="GO" id="GO:0005634">
    <property type="term" value="C:nucleus"/>
    <property type="evidence" value="ECO:0007669"/>
    <property type="project" value="TreeGrafter"/>
</dbReference>
<evidence type="ECO:0000313" key="5">
    <source>
        <dbReference type="RefSeq" id="XP_018326774.1"/>
    </source>
</evidence>
<dbReference type="GO" id="GO:0070129">
    <property type="term" value="P:regulation of mitochondrial translation"/>
    <property type="evidence" value="ECO:0007669"/>
    <property type="project" value="TreeGrafter"/>
</dbReference>
<protein>
    <submittedName>
        <fullName evidence="4 5">Leucine-rich PPR motif-containing protein, mitochondrial</fullName>
    </submittedName>
</protein>
<evidence type="ECO:0000313" key="4">
    <source>
        <dbReference type="RefSeq" id="XP_018326773.1"/>
    </source>
</evidence>
<feature type="repeat" description="PPR" evidence="1">
    <location>
        <begin position="949"/>
        <end position="983"/>
    </location>
</feature>
<dbReference type="GO" id="GO:0005739">
    <property type="term" value="C:mitochondrion"/>
    <property type="evidence" value="ECO:0007669"/>
    <property type="project" value="TreeGrafter"/>
</dbReference>
<dbReference type="RefSeq" id="XP_018326774.1">
    <property type="nucleotide sequence ID" value="XM_018471272.2"/>
</dbReference>
<dbReference type="GO" id="GO:0003730">
    <property type="term" value="F:mRNA 3'-UTR binding"/>
    <property type="evidence" value="ECO:0007669"/>
    <property type="project" value="TreeGrafter"/>
</dbReference>
<feature type="region of interest" description="Disordered" evidence="2">
    <location>
        <begin position="1340"/>
        <end position="1362"/>
    </location>
</feature>